<keyword evidence="3" id="KW-1185">Reference proteome</keyword>
<dbReference type="Gene3D" id="1.10.287.470">
    <property type="entry name" value="Helix hairpin bin"/>
    <property type="match status" value="1"/>
</dbReference>
<dbReference type="SUPFAM" id="SSF111369">
    <property type="entry name" value="HlyD-like secretion proteins"/>
    <property type="match status" value="1"/>
</dbReference>
<dbReference type="PANTHER" id="PTHR30469:SF15">
    <property type="entry name" value="HLYD FAMILY OF SECRETION PROTEINS"/>
    <property type="match status" value="1"/>
</dbReference>
<keyword evidence="1" id="KW-0812">Transmembrane</keyword>
<dbReference type="EMBL" id="LT629751">
    <property type="protein sequence ID" value="SDS49396.1"/>
    <property type="molecule type" value="Genomic_DNA"/>
</dbReference>
<name>A0A1H1SNT9_9PSED</name>
<keyword evidence="1" id="KW-1133">Transmembrane helix</keyword>
<dbReference type="Gene3D" id="2.40.50.100">
    <property type="match status" value="1"/>
</dbReference>
<evidence type="ECO:0000256" key="1">
    <source>
        <dbReference type="SAM" id="Phobius"/>
    </source>
</evidence>
<proteinExistence type="predicted"/>
<dbReference type="Proteomes" id="UP000243359">
    <property type="component" value="Chromosome I"/>
</dbReference>
<evidence type="ECO:0000313" key="2">
    <source>
        <dbReference type="EMBL" id="SDS49396.1"/>
    </source>
</evidence>
<dbReference type="GO" id="GO:0015562">
    <property type="term" value="F:efflux transmembrane transporter activity"/>
    <property type="evidence" value="ECO:0007669"/>
    <property type="project" value="TreeGrafter"/>
</dbReference>
<gene>
    <name evidence="2" type="ORF">SAMN05216221_1944</name>
</gene>
<accession>A0A1H1SNT9</accession>
<dbReference type="GO" id="GO:1990281">
    <property type="term" value="C:efflux pump complex"/>
    <property type="evidence" value="ECO:0007669"/>
    <property type="project" value="TreeGrafter"/>
</dbReference>
<dbReference type="PANTHER" id="PTHR30469">
    <property type="entry name" value="MULTIDRUG RESISTANCE PROTEIN MDTA"/>
    <property type="match status" value="1"/>
</dbReference>
<protein>
    <submittedName>
        <fullName evidence="2">Multidrug resistance efflux pump</fullName>
    </submittedName>
</protein>
<organism evidence="2 3">
    <name type="scientific">Pseudomonas oryzae</name>
    <dbReference type="NCBI Taxonomy" id="1392877"/>
    <lineage>
        <taxon>Bacteria</taxon>
        <taxon>Pseudomonadati</taxon>
        <taxon>Pseudomonadota</taxon>
        <taxon>Gammaproteobacteria</taxon>
        <taxon>Pseudomonadales</taxon>
        <taxon>Pseudomonadaceae</taxon>
        <taxon>Pseudomonas</taxon>
    </lineage>
</organism>
<sequence>MKVRFDSPKETRPAEEQGLQVLYAPGKRMAFRLRWYLLLLLVASPLLWLVGHWLLSLARIEAPARLYVPSLQVRAFAAAQIREILIEPGELVAEGQLLMRLDNPEWRQRLALLADSGASLAAVPPASERELLGKALADAEQRLGEARRLLALGAATRGELFRLESERDARRLELLQFQQRQDPPEPASAVQRRLERRWLEQQLAGLEVRAPEAGRVLDIQVGAGESVAAGLPLLTLERRQQEQVWVYLPARHAAYAQPGQELALRLPDGSWQAARVVRQVHDTARVPAELLPPFASAARTLLVLVEPTEALAELWRVNQLGLQARFPRDWWRTLALDD</sequence>
<dbReference type="Gene3D" id="2.40.30.170">
    <property type="match status" value="1"/>
</dbReference>
<dbReference type="STRING" id="1392877.SAMN05216221_1944"/>
<keyword evidence="1" id="KW-0472">Membrane</keyword>
<dbReference type="AlphaFoldDB" id="A0A1H1SNT9"/>
<dbReference type="RefSeq" id="WP_090348753.1">
    <property type="nucleotide sequence ID" value="NZ_LT629751.1"/>
</dbReference>
<evidence type="ECO:0000313" key="3">
    <source>
        <dbReference type="Proteomes" id="UP000243359"/>
    </source>
</evidence>
<reference evidence="3" key="1">
    <citation type="submission" date="2016-10" db="EMBL/GenBank/DDBJ databases">
        <authorList>
            <person name="Varghese N."/>
            <person name="Submissions S."/>
        </authorList>
    </citation>
    <scope>NUCLEOTIDE SEQUENCE [LARGE SCALE GENOMIC DNA]</scope>
    <source>
        <strain evidence="3">KCTC 32247</strain>
    </source>
</reference>
<dbReference type="OrthoDB" id="3084at2"/>
<feature type="transmembrane region" description="Helical" evidence="1">
    <location>
        <begin position="35"/>
        <end position="55"/>
    </location>
</feature>